<comment type="caution">
    <text evidence="2">The sequence shown here is derived from an EMBL/GenBank/DDBJ whole genome shotgun (WGS) entry which is preliminary data.</text>
</comment>
<feature type="region of interest" description="Disordered" evidence="1">
    <location>
        <begin position="1"/>
        <end position="26"/>
    </location>
</feature>
<sequence>KNDGSESVRAAVKSKKQEVKKISSKPLTVDKRKTNFFEDAEKCNSSEDEYKKMSDVSSKTPWDYSPEDDSYVTFMSRKQGNNLDGGTNKFEESLQDLLRRSSSYKKVLDDDSPVDCIPDSQGV</sequence>
<accession>A0ABQ8BX53</accession>
<name>A0ABQ8BX53_BRANA</name>
<organism evidence="2 3">
    <name type="scientific">Brassica napus</name>
    <name type="common">Rape</name>
    <dbReference type="NCBI Taxonomy" id="3708"/>
    <lineage>
        <taxon>Eukaryota</taxon>
        <taxon>Viridiplantae</taxon>
        <taxon>Streptophyta</taxon>
        <taxon>Embryophyta</taxon>
        <taxon>Tracheophyta</taxon>
        <taxon>Spermatophyta</taxon>
        <taxon>Magnoliopsida</taxon>
        <taxon>eudicotyledons</taxon>
        <taxon>Gunneridae</taxon>
        <taxon>Pentapetalae</taxon>
        <taxon>rosids</taxon>
        <taxon>malvids</taxon>
        <taxon>Brassicales</taxon>
        <taxon>Brassicaceae</taxon>
        <taxon>Brassiceae</taxon>
        <taxon>Brassica</taxon>
    </lineage>
</organism>
<dbReference type="EMBL" id="JAGKQM010000009">
    <property type="protein sequence ID" value="KAH0909407.1"/>
    <property type="molecule type" value="Genomic_DNA"/>
</dbReference>
<evidence type="ECO:0000313" key="3">
    <source>
        <dbReference type="Proteomes" id="UP000824890"/>
    </source>
</evidence>
<keyword evidence="3" id="KW-1185">Reference proteome</keyword>
<proteinExistence type="predicted"/>
<dbReference type="Proteomes" id="UP000824890">
    <property type="component" value="Unassembled WGS sequence"/>
</dbReference>
<reference evidence="2 3" key="1">
    <citation type="submission" date="2021-05" db="EMBL/GenBank/DDBJ databases">
        <title>Genome Assembly of Synthetic Allotetraploid Brassica napus Reveals Homoeologous Exchanges between Subgenomes.</title>
        <authorList>
            <person name="Davis J.T."/>
        </authorList>
    </citation>
    <scope>NUCLEOTIDE SEQUENCE [LARGE SCALE GENOMIC DNA]</scope>
    <source>
        <strain evidence="3">cv. Da-Ae</strain>
        <tissue evidence="2">Seedling</tissue>
    </source>
</reference>
<evidence type="ECO:0000256" key="1">
    <source>
        <dbReference type="SAM" id="MobiDB-lite"/>
    </source>
</evidence>
<protein>
    <submittedName>
        <fullName evidence="2">Uncharacterized protein</fullName>
    </submittedName>
</protein>
<evidence type="ECO:0000313" key="2">
    <source>
        <dbReference type="EMBL" id="KAH0909407.1"/>
    </source>
</evidence>
<gene>
    <name evidence="2" type="ORF">HID58_032728</name>
</gene>
<feature type="non-terminal residue" evidence="2">
    <location>
        <position position="1"/>
    </location>
</feature>